<sequence length="331" mass="35268">MTSAKDPVDVLIIGAGPAGLTAALTVVRQTHTAILFDSGSYRNGSAHHMHMIPTWDHRNPTQFREEAQKEILSHYSTVKIENVDLIKAEKINDSLFEVMDSKGNVFHGKKIIVATGSENIYPDIPGYGDVWAKRIFHCLFCHGYEDRGASSTGVLAVQSAALAPLAIHFAENAAQLSSSVTVYTHGSEELSAELSSVLSTGVQKFKVDSRKIARLSLIESDGGNPTAVKLDFVDGTSATETFLVHNPFTKTQGPFAGQLGLDTTPGPIPGVRGDIVANPPMYQTSVRGVFAAGDCITPYKVVAGAISSGCNAAVGASTQLLAEKYGHHPMF</sequence>
<dbReference type="Proteomes" id="UP000053095">
    <property type="component" value="Unassembled WGS sequence"/>
</dbReference>
<protein>
    <recommendedName>
        <fullName evidence="4">FAD/NAD(P)-binding domain-containing protein</fullName>
    </recommendedName>
</protein>
<dbReference type="Pfam" id="PF07992">
    <property type="entry name" value="Pyr_redox_2"/>
    <property type="match status" value="1"/>
</dbReference>
<feature type="domain" description="FAD/NAD(P)-binding" evidence="4">
    <location>
        <begin position="9"/>
        <end position="309"/>
    </location>
</feature>
<evidence type="ECO:0000256" key="2">
    <source>
        <dbReference type="ARBA" id="ARBA00022630"/>
    </source>
</evidence>
<dbReference type="AlphaFoldDB" id="A0A478EBE4"/>
<evidence type="ECO:0000259" key="4">
    <source>
        <dbReference type="Pfam" id="PF07992"/>
    </source>
</evidence>
<comment type="similarity">
    <text evidence="1">Belongs to the class-II pyridine nucleotide-disulfide oxidoreductase family.</text>
</comment>
<evidence type="ECO:0000313" key="5">
    <source>
        <dbReference type="EMBL" id="GAM42380.1"/>
    </source>
</evidence>
<keyword evidence="6" id="KW-1185">Reference proteome</keyword>
<dbReference type="GO" id="GO:0097237">
    <property type="term" value="P:cellular response to toxic substance"/>
    <property type="evidence" value="ECO:0007669"/>
    <property type="project" value="UniProtKB-ARBA"/>
</dbReference>
<dbReference type="GO" id="GO:0016491">
    <property type="term" value="F:oxidoreductase activity"/>
    <property type="evidence" value="ECO:0007669"/>
    <property type="project" value="UniProtKB-KW"/>
</dbReference>
<dbReference type="SUPFAM" id="SSF51905">
    <property type="entry name" value="FAD/NAD(P)-binding domain"/>
    <property type="match status" value="1"/>
</dbReference>
<dbReference type="PRINTS" id="PR00368">
    <property type="entry name" value="FADPNR"/>
</dbReference>
<dbReference type="InterPro" id="IPR036188">
    <property type="entry name" value="FAD/NAD-bd_sf"/>
</dbReference>
<dbReference type="Gene3D" id="3.50.50.60">
    <property type="entry name" value="FAD/NAD(P)-binding domain"/>
    <property type="match status" value="2"/>
</dbReference>
<proteinExistence type="inferred from homology"/>
<evidence type="ECO:0000256" key="3">
    <source>
        <dbReference type="ARBA" id="ARBA00023002"/>
    </source>
</evidence>
<gene>
    <name evidence="5" type="ORF">TCE0_044f16301</name>
</gene>
<evidence type="ECO:0000256" key="1">
    <source>
        <dbReference type="ARBA" id="ARBA00009333"/>
    </source>
</evidence>
<dbReference type="InterPro" id="IPR050097">
    <property type="entry name" value="Ferredoxin-NADP_redctase_2"/>
</dbReference>
<keyword evidence="3" id="KW-0560">Oxidoreductase</keyword>
<dbReference type="PRINTS" id="PR00469">
    <property type="entry name" value="PNDRDTASEII"/>
</dbReference>
<dbReference type="InterPro" id="IPR023753">
    <property type="entry name" value="FAD/NAD-binding_dom"/>
</dbReference>
<reference evidence="6" key="1">
    <citation type="journal article" date="2015" name="Genome Announc.">
        <title>Draft genome sequence of Talaromyces cellulolyticus strain Y-94, a source of lignocellulosic biomass-degrading enzymes.</title>
        <authorList>
            <person name="Fujii T."/>
            <person name="Koike H."/>
            <person name="Sawayama S."/>
            <person name="Yano S."/>
            <person name="Inoue H."/>
        </authorList>
    </citation>
    <scope>NUCLEOTIDE SEQUENCE [LARGE SCALE GENOMIC DNA]</scope>
    <source>
        <strain evidence="6">Y-94</strain>
    </source>
</reference>
<keyword evidence="2" id="KW-0285">Flavoprotein</keyword>
<dbReference type="EMBL" id="DF933840">
    <property type="protein sequence ID" value="GAM42380.1"/>
    <property type="molecule type" value="Genomic_DNA"/>
</dbReference>
<accession>A0A478EBE4</accession>
<evidence type="ECO:0000313" key="6">
    <source>
        <dbReference type="Proteomes" id="UP000053095"/>
    </source>
</evidence>
<name>A0A478EBE4_TALPI</name>
<organism evidence="5 6">
    <name type="scientific">Talaromyces pinophilus</name>
    <name type="common">Penicillium pinophilum</name>
    <dbReference type="NCBI Taxonomy" id="128442"/>
    <lineage>
        <taxon>Eukaryota</taxon>
        <taxon>Fungi</taxon>
        <taxon>Dikarya</taxon>
        <taxon>Ascomycota</taxon>
        <taxon>Pezizomycotina</taxon>
        <taxon>Eurotiomycetes</taxon>
        <taxon>Eurotiomycetidae</taxon>
        <taxon>Eurotiales</taxon>
        <taxon>Trichocomaceae</taxon>
        <taxon>Talaromyces</taxon>
        <taxon>Talaromyces sect. Talaromyces</taxon>
    </lineage>
</organism>
<dbReference type="PANTHER" id="PTHR48105">
    <property type="entry name" value="THIOREDOXIN REDUCTASE 1-RELATED-RELATED"/>
    <property type="match status" value="1"/>
</dbReference>